<dbReference type="Pfam" id="PF01344">
    <property type="entry name" value="Kelch_1"/>
    <property type="match status" value="1"/>
</dbReference>
<feature type="domain" description="BTB" evidence="3">
    <location>
        <begin position="38"/>
        <end position="108"/>
    </location>
</feature>
<name>A0ABM1DNB2_PRICU</name>
<proteinExistence type="predicted"/>
<dbReference type="PIRSF" id="PIRSF037037">
    <property type="entry name" value="Kelch-like_protein_gigaxonin"/>
    <property type="match status" value="1"/>
</dbReference>
<dbReference type="Pfam" id="PF07707">
    <property type="entry name" value="BACK"/>
    <property type="match status" value="1"/>
</dbReference>
<dbReference type="PANTHER" id="PTHR45632:SF3">
    <property type="entry name" value="KELCH-LIKE PROTEIN 32"/>
    <property type="match status" value="1"/>
</dbReference>
<dbReference type="CDD" id="cd14733">
    <property type="entry name" value="BACK"/>
    <property type="match status" value="1"/>
</dbReference>
<dbReference type="InterPro" id="IPR006652">
    <property type="entry name" value="Kelch_1"/>
</dbReference>
<dbReference type="InterPro" id="IPR011705">
    <property type="entry name" value="BACK"/>
</dbReference>
<dbReference type="PANTHER" id="PTHR45632">
    <property type="entry name" value="LD33804P"/>
    <property type="match status" value="1"/>
</dbReference>
<dbReference type="InterPro" id="IPR017096">
    <property type="entry name" value="BTB-kelch_protein"/>
</dbReference>
<dbReference type="RefSeq" id="XP_014661433.1">
    <property type="nucleotide sequence ID" value="XM_014805947.1"/>
</dbReference>
<dbReference type="InterPro" id="IPR015915">
    <property type="entry name" value="Kelch-typ_b-propeller"/>
</dbReference>
<dbReference type="SMART" id="SM00225">
    <property type="entry name" value="BTB"/>
    <property type="match status" value="1"/>
</dbReference>
<evidence type="ECO:0000256" key="1">
    <source>
        <dbReference type="ARBA" id="ARBA00022441"/>
    </source>
</evidence>
<organism evidence="4 5">
    <name type="scientific">Priapulus caudatus</name>
    <name type="common">Priapulid worm</name>
    <dbReference type="NCBI Taxonomy" id="37621"/>
    <lineage>
        <taxon>Eukaryota</taxon>
        <taxon>Metazoa</taxon>
        <taxon>Ecdysozoa</taxon>
        <taxon>Scalidophora</taxon>
        <taxon>Priapulida</taxon>
        <taxon>Priapulimorpha</taxon>
        <taxon>Priapulimorphida</taxon>
        <taxon>Priapulidae</taxon>
        <taxon>Priapulus</taxon>
    </lineage>
</organism>
<dbReference type="Proteomes" id="UP000695022">
    <property type="component" value="Unplaced"/>
</dbReference>
<keyword evidence="4" id="KW-1185">Reference proteome</keyword>
<sequence length="600" mass="66863">MGFKRARTDSGAACIEFAAHRREMMMGLDHLRADHLLLDVTLVAEGCEQSAHKAVLAACSDFFRAMFTTRLSGGGGGDTAKIHLNGVTANGLRMLVDFAYTSQLSLSADNVDDVLAAADFLQMPRITSACAKYLRAQLRLSRALATLNVAERYSLPLLQQHVYQFLCNSLTAFVDTEHFVLLSVGQLCRMLDGSFPVDCSEEVVLRMVIRWIAHDKVNRIVYAKQLFEAVNYESIAAESLAALALANGLFRQVADQLPVAGRRRCVDAYADDESVPSNRRGLERCMVTIGGFYAGEITNKIMFYDAAAAADDGDDGGWKLLTAIPHVEQCNYGVAVLRNKLYVVGGCFNQSLQENIHPFGFAYDPRADRWTTISPMTQERCRFYLGMVGSKMYAIGGAEEATNAALEESSSSSTCECYDPDADRWSPIRPLPSRRVQHGGATWRNLLFVCGGLEEDCVTDSLLCYDTSTDVWEEKAAMLRPRADHCVILYESRLVVAGGWYEDELTGTRVIANTLDCYDIETDTWTVVSRVPTPRYHGTMLQHEHKIYITGGFTEQRRPTRKIECYDPEKDAWTVEGEYPDDIWEHSSSTLYVPCCTTKH</sequence>
<gene>
    <name evidence="5" type="primary">LOC106804673</name>
</gene>
<dbReference type="SUPFAM" id="SSF54695">
    <property type="entry name" value="POZ domain"/>
    <property type="match status" value="1"/>
</dbReference>
<evidence type="ECO:0000259" key="3">
    <source>
        <dbReference type="PROSITE" id="PS50097"/>
    </source>
</evidence>
<reference evidence="5" key="1">
    <citation type="submission" date="2025-08" db="UniProtKB">
        <authorList>
            <consortium name="RefSeq"/>
        </authorList>
    </citation>
    <scope>IDENTIFICATION</scope>
</reference>
<evidence type="ECO:0000313" key="5">
    <source>
        <dbReference type="RefSeq" id="XP_014661433.1"/>
    </source>
</evidence>
<dbReference type="PROSITE" id="PS50097">
    <property type="entry name" value="BTB"/>
    <property type="match status" value="1"/>
</dbReference>
<evidence type="ECO:0000256" key="2">
    <source>
        <dbReference type="ARBA" id="ARBA00022737"/>
    </source>
</evidence>
<dbReference type="InterPro" id="IPR000210">
    <property type="entry name" value="BTB/POZ_dom"/>
</dbReference>
<dbReference type="Gene3D" id="1.25.40.420">
    <property type="match status" value="1"/>
</dbReference>
<keyword evidence="2" id="KW-0677">Repeat</keyword>
<dbReference type="Gene3D" id="2.120.10.80">
    <property type="entry name" value="Kelch-type beta propeller"/>
    <property type="match status" value="1"/>
</dbReference>
<evidence type="ECO:0000313" key="4">
    <source>
        <dbReference type="Proteomes" id="UP000695022"/>
    </source>
</evidence>
<dbReference type="InterPro" id="IPR011333">
    <property type="entry name" value="SKP1/BTB/POZ_sf"/>
</dbReference>
<dbReference type="SMART" id="SM00875">
    <property type="entry name" value="BACK"/>
    <property type="match status" value="1"/>
</dbReference>
<dbReference type="Gene3D" id="3.30.710.10">
    <property type="entry name" value="Potassium Channel Kv1.1, Chain A"/>
    <property type="match status" value="1"/>
</dbReference>
<dbReference type="Pfam" id="PF00651">
    <property type="entry name" value="BTB"/>
    <property type="match status" value="1"/>
</dbReference>
<accession>A0ABM1DNB2</accession>
<dbReference type="SMART" id="SM00612">
    <property type="entry name" value="Kelch"/>
    <property type="match status" value="5"/>
</dbReference>
<dbReference type="Pfam" id="PF24681">
    <property type="entry name" value="Kelch_KLHDC2_KLHL20_DRC7"/>
    <property type="match status" value="1"/>
</dbReference>
<dbReference type="GeneID" id="106804673"/>
<dbReference type="SUPFAM" id="SSF117281">
    <property type="entry name" value="Kelch motif"/>
    <property type="match status" value="1"/>
</dbReference>
<keyword evidence="1" id="KW-0880">Kelch repeat</keyword>
<protein>
    <submittedName>
        <fullName evidence="5">Kelch-like protein 13</fullName>
    </submittedName>
</protein>